<accession>A0A0G4F3D2</accession>
<evidence type="ECO:0000313" key="4">
    <source>
        <dbReference type="Proteomes" id="UP000041254"/>
    </source>
</evidence>
<dbReference type="InterPro" id="IPR009003">
    <property type="entry name" value="Peptidase_S1_PA"/>
</dbReference>
<evidence type="ECO:0000256" key="2">
    <source>
        <dbReference type="SAM" id="MobiDB-lite"/>
    </source>
</evidence>
<dbReference type="AlphaFoldDB" id="A0A0G4F3D2"/>
<keyword evidence="1" id="KW-0175">Coiled coil</keyword>
<proteinExistence type="predicted"/>
<reference evidence="3 4" key="1">
    <citation type="submission" date="2014-11" db="EMBL/GenBank/DDBJ databases">
        <authorList>
            <person name="Zhu J."/>
            <person name="Qi W."/>
            <person name="Song R."/>
        </authorList>
    </citation>
    <scope>NUCLEOTIDE SEQUENCE [LARGE SCALE GENOMIC DNA]</scope>
</reference>
<gene>
    <name evidence="3" type="ORF">Vbra_21180</name>
</gene>
<dbReference type="InParanoid" id="A0A0G4F3D2"/>
<sequence>MMKTDAGLFVATAAHAAIGALSVTINVAGKPREMMVLDTYIHQHYPIGGHPDLAVMRVEDDHEVRAVLPKRLLVAKGVGLRHQLHSIDAARFFQGHVSDVHEASRRAESSQSAGGEEAGSSEMVRMWMRLFGVSSRPGDSGTPLAMESGQLGGVLHGVSPHMIGKHSSSSSSSVSITNETVPFPILYVSPLDSLEHPARNFVYIPLASSQDEDSPRYKAVEMLEEMPPTFFLPEHLDKTISAYLKAFPLLTASVDSKQERADRKEARTQAATRRREVAEVRRREAEARRQEAEARRRQLEERRNARLKRRAEAAEAQQQEEQQQQEETGTSRILRQMARGFAAMEERFAAFEERIEERFDAFEERFDAVAARFDAADEGRDGLAEEIAGLAEGVDGLQERLERVEEDIDDMRGYPRQDRCPTAWVFRSLVEAWKDLTQKDETELQSVTLRDFTGILSSVLERHPFPSDVKLPLVHGDSRHTPTVPASTAFLSQVVSSYLIDDGCTLCCETWSSCV</sequence>
<feature type="region of interest" description="Disordered" evidence="2">
    <location>
        <begin position="304"/>
        <end position="331"/>
    </location>
</feature>
<evidence type="ECO:0000256" key="1">
    <source>
        <dbReference type="SAM" id="Coils"/>
    </source>
</evidence>
<dbReference type="Proteomes" id="UP000041254">
    <property type="component" value="Unassembled WGS sequence"/>
</dbReference>
<dbReference type="Gene3D" id="3.90.20.10">
    <property type="match status" value="1"/>
</dbReference>
<feature type="coiled-coil region" evidence="1">
    <location>
        <begin position="387"/>
        <end position="414"/>
    </location>
</feature>
<dbReference type="PhylomeDB" id="A0A0G4F3D2"/>
<dbReference type="SUPFAM" id="SSF50494">
    <property type="entry name" value="Trypsin-like serine proteases"/>
    <property type="match status" value="1"/>
</dbReference>
<dbReference type="VEuPathDB" id="CryptoDB:Vbra_21180"/>
<feature type="region of interest" description="Disordered" evidence="2">
    <location>
        <begin position="256"/>
        <end position="290"/>
    </location>
</feature>
<dbReference type="EMBL" id="CDMY01000369">
    <property type="protein sequence ID" value="CEM06698.1"/>
    <property type="molecule type" value="Genomic_DNA"/>
</dbReference>
<name>A0A0G4F3D2_VITBC</name>
<dbReference type="SUPFAM" id="SSF57997">
    <property type="entry name" value="Tropomyosin"/>
    <property type="match status" value="1"/>
</dbReference>
<feature type="compositionally biased region" description="Low complexity" evidence="2">
    <location>
        <begin position="314"/>
        <end position="327"/>
    </location>
</feature>
<protein>
    <submittedName>
        <fullName evidence="3">Uncharacterized protein</fullName>
    </submittedName>
</protein>
<organism evidence="3 4">
    <name type="scientific">Vitrella brassicaformis (strain CCMP3155)</name>
    <dbReference type="NCBI Taxonomy" id="1169540"/>
    <lineage>
        <taxon>Eukaryota</taxon>
        <taxon>Sar</taxon>
        <taxon>Alveolata</taxon>
        <taxon>Colpodellida</taxon>
        <taxon>Vitrellaceae</taxon>
        <taxon>Vitrella</taxon>
    </lineage>
</organism>
<evidence type="ECO:0000313" key="3">
    <source>
        <dbReference type="EMBL" id="CEM06698.1"/>
    </source>
</evidence>
<keyword evidence="4" id="KW-1185">Reference proteome</keyword>